<sequence length="59" mass="7092">MDCKKLTLKEIEKTWNMQIAYMCMGMQDNKVINDLAKEVKERGELKLFEKFQKDVIQCY</sequence>
<dbReference type="EMBL" id="BHYK01000021">
    <property type="protein sequence ID" value="GCD11684.1"/>
    <property type="molecule type" value="Genomic_DNA"/>
</dbReference>
<evidence type="ECO:0000313" key="2">
    <source>
        <dbReference type="Proteomes" id="UP000287872"/>
    </source>
</evidence>
<gene>
    <name evidence="1" type="ORF">Ctaglu_33070</name>
</gene>
<dbReference type="Proteomes" id="UP000287872">
    <property type="component" value="Unassembled WGS sequence"/>
</dbReference>
<organism evidence="1 2">
    <name type="scientific">Clostridium tagluense</name>
    <dbReference type="NCBI Taxonomy" id="360422"/>
    <lineage>
        <taxon>Bacteria</taxon>
        <taxon>Bacillati</taxon>
        <taxon>Bacillota</taxon>
        <taxon>Clostridia</taxon>
        <taxon>Eubacteriales</taxon>
        <taxon>Clostridiaceae</taxon>
        <taxon>Clostridium</taxon>
    </lineage>
</organism>
<name>A0A401UQ77_9CLOT</name>
<reference evidence="1 2" key="1">
    <citation type="submission" date="2018-11" db="EMBL/GenBank/DDBJ databases">
        <title>Genome sequencing and assembly of Clostridium tagluense strain A121.</title>
        <authorList>
            <person name="Murakami T."/>
            <person name="Segawa T."/>
            <person name="Shcherbakova V.A."/>
            <person name="Mori H."/>
            <person name="Yoshimura Y."/>
        </authorList>
    </citation>
    <scope>NUCLEOTIDE SEQUENCE [LARGE SCALE GENOMIC DNA]</scope>
    <source>
        <strain evidence="1 2">A121</strain>
    </source>
</reference>
<keyword evidence="2" id="KW-1185">Reference proteome</keyword>
<comment type="caution">
    <text evidence="1">The sequence shown here is derived from an EMBL/GenBank/DDBJ whole genome shotgun (WGS) entry which is preliminary data.</text>
</comment>
<evidence type="ECO:0000313" key="1">
    <source>
        <dbReference type="EMBL" id="GCD11684.1"/>
    </source>
</evidence>
<dbReference type="AlphaFoldDB" id="A0A401UQ77"/>
<proteinExistence type="predicted"/>
<dbReference type="RefSeq" id="WP_125003715.1">
    <property type="nucleotide sequence ID" value="NZ_BHYK01000021.1"/>
</dbReference>
<protein>
    <submittedName>
        <fullName evidence="1">Uncharacterized protein</fullName>
    </submittedName>
</protein>
<accession>A0A401UQ77</accession>